<accession>A0A5N5D2F8</accession>
<reference evidence="2 3" key="1">
    <citation type="journal article" date="2019" name="Sci. Rep.">
        <title>A multi-omics analysis of the grapevine pathogen Lasiodiplodia theobromae reveals that temperature affects the expression of virulence- and pathogenicity-related genes.</title>
        <authorList>
            <person name="Felix C."/>
            <person name="Meneses R."/>
            <person name="Goncalves M.F.M."/>
            <person name="Tilleman L."/>
            <person name="Duarte A.S."/>
            <person name="Jorrin-Novo J.V."/>
            <person name="Van de Peer Y."/>
            <person name="Deforce D."/>
            <person name="Van Nieuwerburgh F."/>
            <person name="Esteves A.C."/>
            <person name="Alves A."/>
        </authorList>
    </citation>
    <scope>NUCLEOTIDE SEQUENCE [LARGE SCALE GENOMIC DNA]</scope>
    <source>
        <strain evidence="2 3">LA-SOL3</strain>
    </source>
</reference>
<feature type="region of interest" description="Disordered" evidence="1">
    <location>
        <begin position="600"/>
        <end position="659"/>
    </location>
</feature>
<feature type="region of interest" description="Disordered" evidence="1">
    <location>
        <begin position="825"/>
        <end position="851"/>
    </location>
</feature>
<dbReference type="OrthoDB" id="3930784at2759"/>
<feature type="region of interest" description="Disordered" evidence="1">
    <location>
        <begin position="494"/>
        <end position="528"/>
    </location>
</feature>
<feature type="region of interest" description="Disordered" evidence="1">
    <location>
        <begin position="1"/>
        <end position="38"/>
    </location>
</feature>
<proteinExistence type="predicted"/>
<comment type="caution">
    <text evidence="2">The sequence shown here is derived from an EMBL/GenBank/DDBJ whole genome shotgun (WGS) entry which is preliminary data.</text>
</comment>
<sequence>MSLNCYSPTKRRVASPKKSSTKVPEDEKPYAALDETQRSHAYRYIGNNFYREQVDRENASKMQQRGQTESASTDIRSEEKSLPPEPDINSPPATTITTFMMQMNQPQSPPKHEELKLVPNSEAEPMATDRALIESRSEGRLFRMMSQRTDSPMDASLSSSGDDTPPNVPRQHFAKHPAHRRKVSLPGNTKTSSSKDLRKPGKLSFTIPGIKAPASSSAVGNQSNALVELDIPSKAAKFLGTSTTADAHNSSSKWTLNLNRRKAQRKRANTTSSLPETTLEQDDKDLTALPPVFPASNSAEPDRKTAFEDSTVRIAIDSYSNSRRFAPQESNPSLPPTPPAKDTPPHIRTALDALAGKNRGGMSGLGINTADECDEISSIDFGEKARKDEKGPATWFKHGAAEYARLIEISPSLQSLQASVIGSPTSNMYSGETPRPDGLRPDGLRWDGLTKEGYLPQMAYKPNNYSPSVHSTLFKTPDLKERGKRPHSFKATPALHTIVDSSPPCGGLASSKLNDRANADDSPSSKKSLPVVYRLSQGEFVIEDENGTQVADEKNHIACPPRTSSLNWTKKPPPGARLSLIPTKLRHALAASDISITSPNRIADRASSNMANVRDDPQRTSYDGAAERKPASSSTEPQTDGSNPNAPHGGQSSDHAFQPSIGLTPYLAQQLGDNPNPITPGFHHPSAVPSPLAPFLPTIQPTMPTHEQLLTHFHVLHYHIEETFRTFSDVQKLTKEEIVGNSEKFFSEIRSTMDEYFADVRSHLNAIEHNMGRAIGETENLKSTLDANSRSMDDHVFKPLRKITNQNCELIKKLSSVEERVNQLEKKLETSPPAVGSTDRNGQGQNRTNMDGVARQWGNYDASHHMLTGGQQQDRQPYTDVGGRYYNGQDGYYSGTSYNYVRSGTRF</sequence>
<organism evidence="2 3">
    <name type="scientific">Lasiodiplodia theobromae</name>
    <dbReference type="NCBI Taxonomy" id="45133"/>
    <lineage>
        <taxon>Eukaryota</taxon>
        <taxon>Fungi</taxon>
        <taxon>Dikarya</taxon>
        <taxon>Ascomycota</taxon>
        <taxon>Pezizomycotina</taxon>
        <taxon>Dothideomycetes</taxon>
        <taxon>Dothideomycetes incertae sedis</taxon>
        <taxon>Botryosphaeriales</taxon>
        <taxon>Botryosphaeriaceae</taxon>
        <taxon>Lasiodiplodia</taxon>
    </lineage>
</organism>
<feature type="region of interest" description="Disordered" evidence="1">
    <location>
        <begin position="546"/>
        <end position="577"/>
    </location>
</feature>
<feature type="compositionally biased region" description="Basic and acidic residues" evidence="1">
    <location>
        <begin position="434"/>
        <end position="445"/>
    </location>
</feature>
<feature type="compositionally biased region" description="Basic and acidic residues" evidence="1">
    <location>
        <begin position="300"/>
        <end position="311"/>
    </location>
</feature>
<feature type="region of interest" description="Disordered" evidence="1">
    <location>
        <begin position="53"/>
        <end position="94"/>
    </location>
</feature>
<name>A0A5N5D2F8_9PEZI</name>
<feature type="region of interest" description="Disordered" evidence="1">
    <location>
        <begin position="149"/>
        <end position="204"/>
    </location>
</feature>
<dbReference type="EMBL" id="VCHE01000090">
    <property type="protein sequence ID" value="KAB2571895.1"/>
    <property type="molecule type" value="Genomic_DNA"/>
</dbReference>
<feature type="compositionally biased region" description="Polar residues" evidence="1">
    <location>
        <begin position="60"/>
        <end position="74"/>
    </location>
</feature>
<feature type="compositionally biased region" description="Basic residues" evidence="1">
    <location>
        <begin position="259"/>
        <end position="268"/>
    </location>
</feature>
<feature type="compositionally biased region" description="Polar residues" evidence="1">
    <location>
        <begin position="149"/>
        <end position="162"/>
    </location>
</feature>
<feature type="region of interest" description="Disordered" evidence="1">
    <location>
        <begin position="667"/>
        <end position="686"/>
    </location>
</feature>
<protein>
    <submittedName>
        <fullName evidence="2">Uncharacterized protein</fullName>
    </submittedName>
</protein>
<feature type="compositionally biased region" description="Polar residues" evidence="1">
    <location>
        <begin position="631"/>
        <end position="655"/>
    </location>
</feature>
<feature type="compositionally biased region" description="Polar residues" evidence="1">
    <location>
        <begin position="269"/>
        <end position="278"/>
    </location>
</feature>
<keyword evidence="3" id="KW-1185">Reference proteome</keyword>
<feature type="compositionally biased region" description="Basic residues" evidence="1">
    <location>
        <begin position="172"/>
        <end position="183"/>
    </location>
</feature>
<feature type="compositionally biased region" description="Polar residues" evidence="1">
    <location>
        <begin position="600"/>
        <end position="611"/>
    </location>
</feature>
<feature type="region of interest" description="Disordered" evidence="1">
    <location>
        <begin position="424"/>
        <end position="445"/>
    </location>
</feature>
<evidence type="ECO:0000313" key="3">
    <source>
        <dbReference type="Proteomes" id="UP000325902"/>
    </source>
</evidence>
<evidence type="ECO:0000313" key="2">
    <source>
        <dbReference type="EMBL" id="KAB2571895.1"/>
    </source>
</evidence>
<feature type="compositionally biased region" description="Pro residues" evidence="1">
    <location>
        <begin position="333"/>
        <end position="342"/>
    </location>
</feature>
<evidence type="ECO:0000256" key="1">
    <source>
        <dbReference type="SAM" id="MobiDB-lite"/>
    </source>
</evidence>
<feature type="compositionally biased region" description="Polar residues" evidence="1">
    <location>
        <begin position="838"/>
        <end position="849"/>
    </location>
</feature>
<dbReference type="AlphaFoldDB" id="A0A5N5D2F8"/>
<gene>
    <name evidence="2" type="ORF">DBV05_g9473</name>
</gene>
<feature type="compositionally biased region" description="Polar residues" evidence="1">
    <location>
        <begin position="318"/>
        <end position="331"/>
    </location>
</feature>
<feature type="region of interest" description="Disordered" evidence="1">
    <location>
        <begin position="259"/>
        <end position="346"/>
    </location>
</feature>
<dbReference type="Proteomes" id="UP000325902">
    <property type="component" value="Unassembled WGS sequence"/>
</dbReference>